<dbReference type="AlphaFoldDB" id="A0A978UP74"/>
<organism evidence="6 7">
    <name type="scientific">Ziziphus jujuba var. spinosa</name>
    <dbReference type="NCBI Taxonomy" id="714518"/>
    <lineage>
        <taxon>Eukaryota</taxon>
        <taxon>Viridiplantae</taxon>
        <taxon>Streptophyta</taxon>
        <taxon>Embryophyta</taxon>
        <taxon>Tracheophyta</taxon>
        <taxon>Spermatophyta</taxon>
        <taxon>Magnoliopsida</taxon>
        <taxon>eudicotyledons</taxon>
        <taxon>Gunneridae</taxon>
        <taxon>Pentapetalae</taxon>
        <taxon>rosids</taxon>
        <taxon>fabids</taxon>
        <taxon>Rosales</taxon>
        <taxon>Rhamnaceae</taxon>
        <taxon>Paliureae</taxon>
        <taxon>Ziziphus</taxon>
    </lineage>
</organism>
<dbReference type="InterPro" id="IPR003406">
    <property type="entry name" value="Glyco_trans_14"/>
</dbReference>
<dbReference type="SMR" id="A0A978UP74"/>
<dbReference type="OrthoDB" id="2019572at2759"/>
<evidence type="ECO:0000313" key="6">
    <source>
        <dbReference type="EMBL" id="KAH7516626.1"/>
    </source>
</evidence>
<keyword evidence="2" id="KW-0328">Glycosyltransferase</keyword>
<dbReference type="Proteomes" id="UP000813462">
    <property type="component" value="Unassembled WGS sequence"/>
</dbReference>
<evidence type="ECO:0000256" key="2">
    <source>
        <dbReference type="ARBA" id="ARBA00022676"/>
    </source>
</evidence>
<accession>A0A978UP74</accession>
<dbReference type="GO" id="GO:0015020">
    <property type="term" value="F:glucuronosyltransferase activity"/>
    <property type="evidence" value="ECO:0007669"/>
    <property type="project" value="InterPro"/>
</dbReference>
<name>A0A978UP74_ZIZJJ</name>
<sequence length="429" mass="48819">MRKLQILAWISGKCLWISALAITVVLLGALSKSSTNRVISNKINVFDDIQLPMRVPLKGNGYPPILAYWICGTNGDIKKMLRLLKAIYHPRNQYLLQLDADSSDYEREELAVSVESDRVFRSFGNVNVVGKSYAINQMGGSAVAATLHAAALLLKLSIGWDWFITLSASDYPLMTQDDLLHAFTFLPRNLNFILYNRTRWKERQEINRVVVDPSLYLQKSAPIMYAVETRENPDAFNVFGGSPWVILTRDFMEYCVKAWDNFPRKLLMYHSNMINPLESYFHTVLCNSPPDLQSTIINNHLRYIVWGSSTDREPQFLTMSNFEQMLESKAAFARPFREDDPVLDDIDESVINRPPGGFVPGEWCSRHEKNNKSFENGTEADNEEFCGSWSNINSVKPGTQGIKLRILLSKLAADVGKKRSNQCQNQMVN</sequence>
<dbReference type="EMBL" id="JAEACU010000010">
    <property type="protein sequence ID" value="KAH7516626.1"/>
    <property type="molecule type" value="Genomic_DNA"/>
</dbReference>
<evidence type="ECO:0008006" key="8">
    <source>
        <dbReference type="Google" id="ProtNLM"/>
    </source>
</evidence>
<dbReference type="InterPro" id="IPR044610">
    <property type="entry name" value="GLCAT14A/B/C"/>
</dbReference>
<protein>
    <recommendedName>
        <fullName evidence="8">Beta-glucuronosyltransferase GlcAT14A-like</fullName>
    </recommendedName>
</protein>
<evidence type="ECO:0000313" key="7">
    <source>
        <dbReference type="Proteomes" id="UP000813462"/>
    </source>
</evidence>
<keyword evidence="5" id="KW-0325">Glycoprotein</keyword>
<dbReference type="Pfam" id="PF02485">
    <property type="entry name" value="Branch"/>
    <property type="match status" value="1"/>
</dbReference>
<dbReference type="PANTHER" id="PTHR45719">
    <property type="entry name" value="GLYCOSYLTRANSFERASE"/>
    <property type="match status" value="1"/>
</dbReference>
<evidence type="ECO:0000256" key="4">
    <source>
        <dbReference type="ARBA" id="ARBA00023136"/>
    </source>
</evidence>
<dbReference type="PANTHER" id="PTHR45719:SF11">
    <property type="entry name" value="OS01G0121800 PROTEIN"/>
    <property type="match status" value="1"/>
</dbReference>
<comment type="caution">
    <text evidence="6">The sequence shown here is derived from an EMBL/GenBank/DDBJ whole genome shotgun (WGS) entry which is preliminary data.</text>
</comment>
<evidence type="ECO:0000256" key="1">
    <source>
        <dbReference type="ARBA" id="ARBA00004606"/>
    </source>
</evidence>
<comment type="subcellular location">
    <subcellularLocation>
        <location evidence="1">Membrane</location>
        <topology evidence="1">Single-pass type II membrane protein</topology>
    </subcellularLocation>
</comment>
<gene>
    <name evidence="6" type="ORF">FEM48_Zijuj10G0154900</name>
</gene>
<dbReference type="GO" id="GO:0016020">
    <property type="term" value="C:membrane"/>
    <property type="evidence" value="ECO:0007669"/>
    <property type="project" value="UniProtKB-SubCell"/>
</dbReference>
<reference evidence="6" key="1">
    <citation type="journal article" date="2021" name="Front. Plant Sci.">
        <title>Chromosome-Scale Genome Assembly for Chinese Sour Jujube and Insights Into Its Genome Evolution and Domestication Signature.</title>
        <authorList>
            <person name="Shen L.-Y."/>
            <person name="Luo H."/>
            <person name="Wang X.-L."/>
            <person name="Wang X.-M."/>
            <person name="Qiu X.-J."/>
            <person name="Liu H."/>
            <person name="Zhou S.-S."/>
            <person name="Jia K.-H."/>
            <person name="Nie S."/>
            <person name="Bao Y.-T."/>
            <person name="Zhang R.-G."/>
            <person name="Yun Q.-Z."/>
            <person name="Chai Y.-H."/>
            <person name="Lu J.-Y."/>
            <person name="Li Y."/>
            <person name="Zhao S.-W."/>
            <person name="Mao J.-F."/>
            <person name="Jia S.-G."/>
            <person name="Mao Y.-M."/>
        </authorList>
    </citation>
    <scope>NUCLEOTIDE SEQUENCE</scope>
    <source>
        <strain evidence="6">AT0</strain>
        <tissue evidence="6">Leaf</tissue>
    </source>
</reference>
<proteinExistence type="predicted"/>
<keyword evidence="3" id="KW-0808">Transferase</keyword>
<evidence type="ECO:0000256" key="5">
    <source>
        <dbReference type="ARBA" id="ARBA00023180"/>
    </source>
</evidence>
<keyword evidence="4" id="KW-0472">Membrane</keyword>
<evidence type="ECO:0000256" key="3">
    <source>
        <dbReference type="ARBA" id="ARBA00022679"/>
    </source>
</evidence>